<dbReference type="SUPFAM" id="SSF48371">
    <property type="entry name" value="ARM repeat"/>
    <property type="match status" value="1"/>
</dbReference>
<feature type="domain" description="SDA1 middle" evidence="8">
    <location>
        <begin position="501"/>
        <end position="598"/>
    </location>
</feature>
<keyword evidence="3 6" id="KW-0690">Ribosome biogenesis</keyword>
<evidence type="ECO:0000313" key="11">
    <source>
        <dbReference type="EMBL" id="CAG8496890.1"/>
    </source>
</evidence>
<evidence type="ECO:0000256" key="6">
    <source>
        <dbReference type="RuleBase" id="RU365057"/>
    </source>
</evidence>
<dbReference type="GO" id="GO:0005730">
    <property type="term" value="C:nucleolus"/>
    <property type="evidence" value="ECO:0007669"/>
    <property type="project" value="UniProtKB-SubCell"/>
</dbReference>
<dbReference type="InterPro" id="IPR048292">
    <property type="entry name" value="SDA1_C"/>
</dbReference>
<dbReference type="Pfam" id="PF21638">
    <property type="entry name" value="SDA1_C"/>
    <property type="match status" value="1"/>
</dbReference>
<dbReference type="PANTHER" id="PTHR12730:SF0">
    <property type="entry name" value="PROTEIN SDA1 HOMOLOG"/>
    <property type="match status" value="1"/>
</dbReference>
<dbReference type="InterPro" id="IPR016024">
    <property type="entry name" value="ARM-type_fold"/>
</dbReference>
<evidence type="ECO:0000259" key="9">
    <source>
        <dbReference type="Pfam" id="PF08158"/>
    </source>
</evidence>
<protein>
    <recommendedName>
        <fullName evidence="6">Protein SDA1</fullName>
    </recommendedName>
</protein>
<proteinExistence type="inferred from homology"/>
<name>A0A9N8ZIQ6_9GLOM</name>
<dbReference type="Proteomes" id="UP000789570">
    <property type="component" value="Unassembled WGS sequence"/>
</dbReference>
<evidence type="ECO:0000256" key="3">
    <source>
        <dbReference type="ARBA" id="ARBA00022517"/>
    </source>
</evidence>
<evidence type="ECO:0000259" key="8">
    <source>
        <dbReference type="Pfam" id="PF05285"/>
    </source>
</evidence>
<dbReference type="Pfam" id="PF05285">
    <property type="entry name" value="SDA1_dom"/>
    <property type="match status" value="1"/>
</dbReference>
<evidence type="ECO:0000256" key="7">
    <source>
        <dbReference type="SAM" id="MobiDB-lite"/>
    </source>
</evidence>
<evidence type="ECO:0000259" key="10">
    <source>
        <dbReference type="Pfam" id="PF21638"/>
    </source>
</evidence>
<comment type="function">
    <text evidence="6">Required for 60S pre-ribosomal subunits export to the cytoplasm.</text>
</comment>
<keyword evidence="5 6" id="KW-0539">Nucleus</keyword>
<dbReference type="Pfam" id="PF08158">
    <property type="entry name" value="SDA1_HEAT"/>
    <property type="match status" value="1"/>
</dbReference>
<dbReference type="InterPro" id="IPR012977">
    <property type="entry name" value="SDA1_N"/>
</dbReference>
<feature type="compositionally biased region" description="Basic and acidic residues" evidence="7">
    <location>
        <begin position="585"/>
        <end position="625"/>
    </location>
</feature>
<comment type="subcellular location">
    <subcellularLocation>
        <location evidence="6">Nucleus</location>
        <location evidence="6">Nucleolus</location>
    </subcellularLocation>
</comment>
<dbReference type="PANTHER" id="PTHR12730">
    <property type="entry name" value="HSDA/SDA1-RELATED"/>
    <property type="match status" value="1"/>
</dbReference>
<dbReference type="GO" id="GO:0015031">
    <property type="term" value="P:protein transport"/>
    <property type="evidence" value="ECO:0007669"/>
    <property type="project" value="UniProtKB-KW"/>
</dbReference>
<keyword evidence="12" id="KW-1185">Reference proteome</keyword>
<dbReference type="InterPro" id="IPR027312">
    <property type="entry name" value="Sda1"/>
</dbReference>
<dbReference type="AlphaFoldDB" id="A0A9N8ZIQ6"/>
<comment type="caution">
    <text evidence="11">The sequence shown here is derived from an EMBL/GenBank/DDBJ whole genome shotgun (WGS) entry which is preliminary data.</text>
</comment>
<feature type="region of interest" description="Disordered" evidence="7">
    <location>
        <begin position="551"/>
        <end position="625"/>
    </location>
</feature>
<organism evidence="11 12">
    <name type="scientific">Funneliformis caledonium</name>
    <dbReference type="NCBI Taxonomy" id="1117310"/>
    <lineage>
        <taxon>Eukaryota</taxon>
        <taxon>Fungi</taxon>
        <taxon>Fungi incertae sedis</taxon>
        <taxon>Mucoromycota</taxon>
        <taxon>Glomeromycotina</taxon>
        <taxon>Glomeromycetes</taxon>
        <taxon>Glomerales</taxon>
        <taxon>Glomeraceae</taxon>
        <taxon>Funneliformis</taxon>
    </lineage>
</organism>
<dbReference type="OrthoDB" id="2196187at2759"/>
<reference evidence="11" key="1">
    <citation type="submission" date="2021-06" db="EMBL/GenBank/DDBJ databases">
        <authorList>
            <person name="Kallberg Y."/>
            <person name="Tangrot J."/>
            <person name="Rosling A."/>
        </authorList>
    </citation>
    <scope>NUCLEOTIDE SEQUENCE</scope>
    <source>
        <strain evidence="11">UK204</strain>
    </source>
</reference>
<comment type="similarity">
    <text evidence="1 6">Belongs to the SDA1 family.</text>
</comment>
<evidence type="ECO:0000256" key="1">
    <source>
        <dbReference type="ARBA" id="ARBA00005783"/>
    </source>
</evidence>
<keyword evidence="2 6" id="KW-0813">Transport</keyword>
<gene>
    <name evidence="11" type="ORF">FCALED_LOCUS3503</name>
</gene>
<sequence>MGKRNRATLLPINLPQLQNLIKRDPISYKQDFLQQYRHFESQLDIFKLKPDEEAEEFGRLITFISQVAQCYSQETSSFPQQLINLLSECYQILNPNVRRTMVQALVLLRNKDIIPSITLLSLCFTLFRVRDKQLRELLYSYIVTDIKNQNAKHKNNKLNKTLQRGEKIDSKMGEDSISAKKSLDVCIELYRKGIWNDAKTVNVIAEACFHQITKIKVTAIKFFLGSNQDQDVSSEDEKELPNIRRLQHINQINKTKKSKKRKLGKALSTIRKKELQKHKAENFNFSALHLLNDPQGFSEKLFSTLTSSQYNDRFEVKIITLNLISRIIGIHKLVLLNFYSYLQRYLQPHQRDVTLVLVILAQACHELVPPDVLEPVVRVIANNFVSDHCAGEVMAAGLNAIREICSRQPLAIDFTLLQDLTEYRSDKNKGVMIAARSLIGLFREINPELLKRKDRGKVASMNLKDFKPLQYGQVRTMEQIEGIELLEEYKQKLGHSENEDEWSRWEIASDNSSDDEGWINEKKISTLAMTQLLSPADFAKLNELKLEHKSEQLVDGGKRNRSTTQDEPSDIIDVNAITGPRKKAKQDYEERLESIKSGREGREKYGSSKGKKFEGASTTNKEKARNKAFMMVIHKKNALQKKKMNPINKTK</sequence>
<feature type="domain" description="SDA1 N-terminal" evidence="9">
    <location>
        <begin position="63"/>
        <end position="427"/>
    </location>
</feature>
<evidence type="ECO:0000313" key="12">
    <source>
        <dbReference type="Proteomes" id="UP000789570"/>
    </source>
</evidence>
<evidence type="ECO:0000256" key="2">
    <source>
        <dbReference type="ARBA" id="ARBA00022448"/>
    </source>
</evidence>
<dbReference type="GO" id="GO:0000055">
    <property type="term" value="P:ribosomal large subunit export from nucleus"/>
    <property type="evidence" value="ECO:0007669"/>
    <property type="project" value="UniProtKB-UniRule"/>
</dbReference>
<evidence type="ECO:0000256" key="4">
    <source>
        <dbReference type="ARBA" id="ARBA00022927"/>
    </source>
</evidence>
<dbReference type="GO" id="GO:0042273">
    <property type="term" value="P:ribosomal large subunit biogenesis"/>
    <property type="evidence" value="ECO:0007669"/>
    <property type="project" value="UniProtKB-UniRule"/>
</dbReference>
<dbReference type="EMBL" id="CAJVPQ010000618">
    <property type="protein sequence ID" value="CAG8496890.1"/>
    <property type="molecule type" value="Genomic_DNA"/>
</dbReference>
<feature type="domain" description="SDA1 C-terminal" evidence="10">
    <location>
        <begin position="617"/>
        <end position="644"/>
    </location>
</feature>
<accession>A0A9N8ZIQ6</accession>
<evidence type="ECO:0000256" key="5">
    <source>
        <dbReference type="ARBA" id="ARBA00023242"/>
    </source>
</evidence>
<dbReference type="InterPro" id="IPR007949">
    <property type="entry name" value="SDA1_MD"/>
</dbReference>
<keyword evidence="4 6" id="KW-0653">Protein transport</keyword>